<dbReference type="EMBL" id="LUGH01000520">
    <property type="protein sequence ID" value="OBZ84364.1"/>
    <property type="molecule type" value="Genomic_DNA"/>
</dbReference>
<dbReference type="InParanoid" id="A0A1C7NAG9"/>
<dbReference type="Proteomes" id="UP000093000">
    <property type="component" value="Unassembled WGS sequence"/>
</dbReference>
<protein>
    <submittedName>
        <fullName evidence="2">Uncharacterized protein</fullName>
    </submittedName>
</protein>
<sequence length="93" mass="10197">MPYASSSITDSRTLVSPQPVTYRSNGSITFDILTAPNINASVNTITPSIVVGKDKRRKRRGFGEHNCLGKVNRKRYISPRCPDCGDEVNCPGL</sequence>
<organism evidence="2 3">
    <name type="scientific">Choanephora cucurbitarum</name>
    <dbReference type="NCBI Taxonomy" id="101091"/>
    <lineage>
        <taxon>Eukaryota</taxon>
        <taxon>Fungi</taxon>
        <taxon>Fungi incertae sedis</taxon>
        <taxon>Mucoromycota</taxon>
        <taxon>Mucoromycotina</taxon>
        <taxon>Mucoromycetes</taxon>
        <taxon>Mucorales</taxon>
        <taxon>Mucorineae</taxon>
        <taxon>Choanephoraceae</taxon>
        <taxon>Choanephoroideae</taxon>
        <taxon>Choanephora</taxon>
    </lineage>
</organism>
<proteinExistence type="predicted"/>
<comment type="caution">
    <text evidence="2">The sequence shown here is derived from an EMBL/GenBank/DDBJ whole genome shotgun (WGS) entry which is preliminary data.</text>
</comment>
<reference evidence="2 3" key="1">
    <citation type="submission" date="2016-03" db="EMBL/GenBank/DDBJ databases">
        <title>Choanephora cucurbitarum.</title>
        <authorList>
            <person name="Min B."/>
            <person name="Park H."/>
            <person name="Park J.-H."/>
            <person name="Shin H.-D."/>
            <person name="Choi I.-G."/>
        </authorList>
    </citation>
    <scope>NUCLEOTIDE SEQUENCE [LARGE SCALE GENOMIC DNA]</scope>
    <source>
        <strain evidence="2 3">KUS-F28377</strain>
    </source>
</reference>
<evidence type="ECO:0000256" key="1">
    <source>
        <dbReference type="SAM" id="MobiDB-lite"/>
    </source>
</evidence>
<accession>A0A1C7NAG9</accession>
<name>A0A1C7NAG9_9FUNG</name>
<evidence type="ECO:0000313" key="3">
    <source>
        <dbReference type="Proteomes" id="UP000093000"/>
    </source>
</evidence>
<keyword evidence="3" id="KW-1185">Reference proteome</keyword>
<gene>
    <name evidence="2" type="ORF">A0J61_07590</name>
</gene>
<dbReference type="AlphaFoldDB" id="A0A1C7NAG9"/>
<dbReference type="OrthoDB" id="2267587at2759"/>
<feature type="region of interest" description="Disordered" evidence="1">
    <location>
        <begin position="1"/>
        <end position="20"/>
    </location>
</feature>
<evidence type="ECO:0000313" key="2">
    <source>
        <dbReference type="EMBL" id="OBZ84364.1"/>
    </source>
</evidence>